<comment type="caution">
    <text evidence="2">The sequence shown here is derived from an EMBL/GenBank/DDBJ whole genome shotgun (WGS) entry which is preliminary data.</text>
</comment>
<dbReference type="Gene3D" id="1.25.40.10">
    <property type="entry name" value="Tetratricopeptide repeat domain"/>
    <property type="match status" value="2"/>
</dbReference>
<dbReference type="RefSeq" id="WP_200349621.1">
    <property type="nucleotide sequence ID" value="NZ_BAABHZ010000010.1"/>
</dbReference>
<dbReference type="InterPro" id="IPR019734">
    <property type="entry name" value="TPR_rpt"/>
</dbReference>
<feature type="chain" id="PRO_5037175684" evidence="1">
    <location>
        <begin position="22"/>
        <end position="580"/>
    </location>
</feature>
<dbReference type="EMBL" id="JAENIK010000004">
    <property type="protein sequence ID" value="MBK1814664.1"/>
    <property type="molecule type" value="Genomic_DNA"/>
</dbReference>
<dbReference type="AlphaFoldDB" id="A0A934R0T1"/>
<protein>
    <submittedName>
        <fullName evidence="2">Tetratricopeptide repeat protein</fullName>
    </submittedName>
</protein>
<dbReference type="Pfam" id="PF13174">
    <property type="entry name" value="TPR_6"/>
    <property type="match status" value="1"/>
</dbReference>
<dbReference type="SMART" id="SM00028">
    <property type="entry name" value="TPR"/>
    <property type="match status" value="5"/>
</dbReference>
<evidence type="ECO:0000313" key="3">
    <source>
        <dbReference type="Proteomes" id="UP000600139"/>
    </source>
</evidence>
<evidence type="ECO:0000313" key="2">
    <source>
        <dbReference type="EMBL" id="MBK1814664.1"/>
    </source>
</evidence>
<keyword evidence="1" id="KW-0732">Signal</keyword>
<reference evidence="2" key="1">
    <citation type="submission" date="2021-01" db="EMBL/GenBank/DDBJ databases">
        <title>Modified the classification status of verrucomicrobia.</title>
        <authorList>
            <person name="Feng X."/>
        </authorList>
    </citation>
    <scope>NUCLEOTIDE SEQUENCE</scope>
    <source>
        <strain evidence="2">JCM 18052</strain>
    </source>
</reference>
<feature type="signal peptide" evidence="1">
    <location>
        <begin position="1"/>
        <end position="21"/>
    </location>
</feature>
<evidence type="ECO:0000256" key="1">
    <source>
        <dbReference type="SAM" id="SignalP"/>
    </source>
</evidence>
<dbReference type="InterPro" id="IPR011990">
    <property type="entry name" value="TPR-like_helical_dom_sf"/>
</dbReference>
<proteinExistence type="predicted"/>
<organism evidence="2 3">
    <name type="scientific">Luteolibacter yonseiensis</name>
    <dbReference type="NCBI Taxonomy" id="1144680"/>
    <lineage>
        <taxon>Bacteria</taxon>
        <taxon>Pseudomonadati</taxon>
        <taxon>Verrucomicrobiota</taxon>
        <taxon>Verrucomicrobiia</taxon>
        <taxon>Verrucomicrobiales</taxon>
        <taxon>Verrucomicrobiaceae</taxon>
        <taxon>Luteolibacter</taxon>
    </lineage>
</organism>
<name>A0A934R0T1_9BACT</name>
<dbReference type="Proteomes" id="UP000600139">
    <property type="component" value="Unassembled WGS sequence"/>
</dbReference>
<keyword evidence="3" id="KW-1185">Reference proteome</keyword>
<sequence length="580" mass="63886">MRIRCSLLVIALLCAGGQARSQNANLEALVKKARTAMTAELWEEALDLNKRVISRFGQDNPYRLYGAQFGTVYYRKGLCEMKLKRWEDAMRSFEDCYQNFPNSGPDQNNIYQKLALLKWGESAMGAEKWELALSRFTKFSDERNTEQDVFPQGSFHINLAICHYKLGQVPAGNDHLEIAIRNKTNFPTPETGIVAGFQAMMETAIAARDEQVLLDFIVKNRGELIIPQAEMEKFSGVFLKLAGDALTAGMTRSALALYQFVPDTGEDSTEAIKLAALALIHEQSGNVRGATAAYLQIVRYFPKTANRENHLYQLVRTASLIGEHEIAENAAGDLLREFPASGHLAEVRDAGIGFPDNGPPVEFTVPDKADFALSAVPGIDGFVAAIDFFQGRKYYEAKAAFTRLASSPGENGILAKFYLCECLRKIGDLDGMLKELPSVGKSASLGPRRLRQLEIDTLWDAVRHKNWKDLASLAASRDNERLPNDQRAQVAHCHGLALEALGQPSEALNAFNTAMTADAGASEEIARDAAMHVLRILLADPESKTPGTPKQKEAAAVATLFEFSLGAGMPLPHEFRVFLK</sequence>
<accession>A0A934R0T1</accession>
<dbReference type="SUPFAM" id="SSF48452">
    <property type="entry name" value="TPR-like"/>
    <property type="match status" value="1"/>
</dbReference>
<gene>
    <name evidence="2" type="ORF">JIN84_03510</name>
</gene>